<proteinExistence type="predicted"/>
<name>A0A4Q9LGX5_9MICR</name>
<protein>
    <submittedName>
        <fullName evidence="1">Uncharacterized protein</fullName>
    </submittedName>
</protein>
<accession>A0A4Q9LGX5</accession>
<keyword evidence="2" id="KW-1185">Reference proteome</keyword>
<sequence length="318" mass="36629">MSNVLSQRNIVIVGPQELESTGKRNVNKKSISLYYSCQEKHHLLGAEFMKKLNYIILNAYALAEDSTGEEKKALYALLGKVYEDCPRKYIQFLLGDMDAKIGKDYVCSRIRNYNLHKEHPENGFRLLNFAIRGNLILGTVFDRGNIHKGTLHRIKVYANSRFSLPEQTSLGKTPPKNENIAYLLKFRTLYQSEKESGKTDNWLDYSNQKMERFLGVEDWWNIALEKDWPARKILALRINKYKVWSDSGDTMDRDSNRLEVFSDRTGLEGVGDSNRLEVVSNSNRIEGIDYSTNTLHPVNTNTTSFTLWNSFVFGDCKL</sequence>
<dbReference type="VEuPathDB" id="MicrosporidiaDB:CWI39_1120p0020"/>
<evidence type="ECO:0000313" key="2">
    <source>
        <dbReference type="Proteomes" id="UP000291404"/>
    </source>
</evidence>
<dbReference type="AlphaFoldDB" id="A0A4Q9LGX5"/>
<comment type="caution">
    <text evidence="1">The sequence shown here is derived from an EMBL/GenBank/DDBJ whole genome shotgun (WGS) entry which is preliminary data.</text>
</comment>
<dbReference type="EMBL" id="PITI01000491">
    <property type="protein sequence ID" value="TBU06210.1"/>
    <property type="molecule type" value="Genomic_DNA"/>
</dbReference>
<evidence type="ECO:0000313" key="1">
    <source>
        <dbReference type="EMBL" id="TBU06210.1"/>
    </source>
</evidence>
<reference evidence="1 2" key="1">
    <citation type="submission" date="2017-12" db="EMBL/GenBank/DDBJ databases">
        <authorList>
            <person name="Pombert J.-F."/>
            <person name="Haag K.L."/>
            <person name="Ebert D."/>
        </authorList>
    </citation>
    <scope>NUCLEOTIDE SEQUENCE [LARGE SCALE GENOMIC DNA]</scope>
    <source>
        <strain evidence="1">BE-OM-2</strain>
    </source>
</reference>
<organism evidence="1 2">
    <name type="scientific">Hamiltosporidium magnivora</name>
    <dbReference type="NCBI Taxonomy" id="148818"/>
    <lineage>
        <taxon>Eukaryota</taxon>
        <taxon>Fungi</taxon>
        <taxon>Fungi incertae sedis</taxon>
        <taxon>Microsporidia</taxon>
        <taxon>Dubosqiidae</taxon>
        <taxon>Hamiltosporidium</taxon>
    </lineage>
</organism>
<gene>
    <name evidence="1" type="ORF">CWI36_0491p0010</name>
</gene>
<dbReference type="VEuPathDB" id="MicrosporidiaDB:CWI36_0491p0010"/>
<feature type="non-terminal residue" evidence="1">
    <location>
        <position position="318"/>
    </location>
</feature>
<dbReference type="Proteomes" id="UP000291404">
    <property type="component" value="Unassembled WGS sequence"/>
</dbReference>